<sequence length="113" mass="12422">MAVDWMATLKEAGLLVRNTEADTRKLLASETLSVEHAVRLLDAVSEMSEDFDEILYELEADEGADEELIQAALAIEALWSELSLACLNKVRILRGMPPITISMTGSDEDGEEP</sequence>
<dbReference type="Proteomes" id="UP001597373">
    <property type="component" value="Unassembled WGS sequence"/>
</dbReference>
<name>A0ABW5DPK6_9HYPH</name>
<protein>
    <submittedName>
        <fullName evidence="1">Uncharacterized protein</fullName>
    </submittedName>
</protein>
<evidence type="ECO:0000313" key="2">
    <source>
        <dbReference type="Proteomes" id="UP001597373"/>
    </source>
</evidence>
<reference evidence="2" key="1">
    <citation type="journal article" date="2019" name="Int. J. Syst. Evol. Microbiol.">
        <title>The Global Catalogue of Microorganisms (GCM) 10K type strain sequencing project: providing services to taxonomists for standard genome sequencing and annotation.</title>
        <authorList>
            <consortium name="The Broad Institute Genomics Platform"/>
            <consortium name="The Broad Institute Genome Sequencing Center for Infectious Disease"/>
            <person name="Wu L."/>
            <person name="Ma J."/>
        </authorList>
    </citation>
    <scope>NUCLEOTIDE SEQUENCE [LARGE SCALE GENOMIC DNA]</scope>
    <source>
        <strain evidence="2">KCTC 23707</strain>
    </source>
</reference>
<comment type="caution">
    <text evidence="1">The sequence shown here is derived from an EMBL/GenBank/DDBJ whole genome shotgun (WGS) entry which is preliminary data.</text>
</comment>
<evidence type="ECO:0000313" key="1">
    <source>
        <dbReference type="EMBL" id="MFD2261235.1"/>
    </source>
</evidence>
<dbReference type="RefSeq" id="WP_345099782.1">
    <property type="nucleotide sequence ID" value="NZ_BAABGS010000071.1"/>
</dbReference>
<organism evidence="1 2">
    <name type="scientific">Chelativorans composti</name>
    <dbReference type="NCBI Taxonomy" id="768533"/>
    <lineage>
        <taxon>Bacteria</taxon>
        <taxon>Pseudomonadati</taxon>
        <taxon>Pseudomonadota</taxon>
        <taxon>Alphaproteobacteria</taxon>
        <taxon>Hyphomicrobiales</taxon>
        <taxon>Phyllobacteriaceae</taxon>
        <taxon>Chelativorans</taxon>
    </lineage>
</organism>
<proteinExistence type="predicted"/>
<dbReference type="EMBL" id="JBHUIR010000062">
    <property type="protein sequence ID" value="MFD2261235.1"/>
    <property type="molecule type" value="Genomic_DNA"/>
</dbReference>
<accession>A0ABW5DPK6</accession>
<keyword evidence="2" id="KW-1185">Reference proteome</keyword>
<gene>
    <name evidence="1" type="ORF">ACFSMZ_15905</name>
</gene>